<protein>
    <recommendedName>
        <fullName evidence="3">Selenium-dependent hydroxylase accessory protein YqeC</fullName>
    </recommendedName>
</protein>
<name>A0A2C6MIR3_9FIRM</name>
<evidence type="ECO:0000313" key="1">
    <source>
        <dbReference type="EMBL" id="PHJ39366.1"/>
    </source>
</evidence>
<dbReference type="EMBL" id="AWQQ01000024">
    <property type="protein sequence ID" value="PHJ39366.1"/>
    <property type="molecule type" value="Genomic_DNA"/>
</dbReference>
<dbReference type="InterPro" id="IPR027417">
    <property type="entry name" value="P-loop_NTPase"/>
</dbReference>
<organism evidence="1 2">
    <name type="scientific">Desulforamulus profundi</name>
    <dbReference type="NCBI Taxonomy" id="1383067"/>
    <lineage>
        <taxon>Bacteria</taxon>
        <taxon>Bacillati</taxon>
        <taxon>Bacillota</taxon>
        <taxon>Clostridia</taxon>
        <taxon>Eubacteriales</taxon>
        <taxon>Peptococcaceae</taxon>
        <taxon>Desulforamulus</taxon>
    </lineage>
</organism>
<evidence type="ECO:0008006" key="3">
    <source>
        <dbReference type="Google" id="ProtNLM"/>
    </source>
</evidence>
<gene>
    <name evidence="1" type="ORF">P378_04180</name>
</gene>
<sequence length="194" mass="21429">MEKEENLLDKLVKLCSKTNLLAAGKGISGEQKVDGLSKECLDQIYRSGLFDYVLVEADGSRGKSMKAPAEHEPVLPSLATTVLPVVGMDILGCPLTEEFVHRPHLVARVAGQNTGEPVTETTVVKVFRHYELIAKQASPGICWVPVLNKMDCLEERKKARELAMQLLNPTTPRVLLTSALSHNPVLEVMEWFPQ</sequence>
<dbReference type="SUPFAM" id="SSF52540">
    <property type="entry name" value="P-loop containing nucleoside triphosphate hydrolases"/>
    <property type="match status" value="1"/>
</dbReference>
<dbReference type="CDD" id="cd00882">
    <property type="entry name" value="Ras_like_GTPase"/>
    <property type="match status" value="1"/>
</dbReference>
<proteinExistence type="predicted"/>
<dbReference type="Pfam" id="PF19842">
    <property type="entry name" value="YqeC"/>
    <property type="match status" value="1"/>
</dbReference>
<dbReference type="NCBIfam" id="TIGR03172">
    <property type="entry name" value="selenium cofactor biosynthesis protein YqeC"/>
    <property type="match status" value="1"/>
</dbReference>
<accession>A0A2C6MIR3</accession>
<keyword evidence="2" id="KW-1185">Reference proteome</keyword>
<evidence type="ECO:0000313" key="2">
    <source>
        <dbReference type="Proteomes" id="UP000222564"/>
    </source>
</evidence>
<dbReference type="AlphaFoldDB" id="A0A2C6MIR3"/>
<reference evidence="1 2" key="1">
    <citation type="submission" date="2013-09" db="EMBL/GenBank/DDBJ databases">
        <title>Biodegradation of hydrocarbons in the deep terrestrial subsurface : characterization of a microbial consortium composed of two Desulfotomaculum species originating from a deep geological formation.</title>
        <authorList>
            <person name="Aullo T."/>
            <person name="Berlendis S."/>
            <person name="Lascourreges J.-F."/>
            <person name="Dessort D."/>
            <person name="Saint-Laurent S."/>
            <person name="Schraauwers B."/>
            <person name="Mas J."/>
            <person name="Magot M."/>
            <person name="Ranchou-Peyruse A."/>
        </authorList>
    </citation>
    <scope>NUCLEOTIDE SEQUENCE [LARGE SCALE GENOMIC DNA]</scope>
    <source>
        <strain evidence="1 2">Bs107</strain>
    </source>
</reference>
<dbReference type="Proteomes" id="UP000222564">
    <property type="component" value="Unassembled WGS sequence"/>
</dbReference>
<dbReference type="InterPro" id="IPR017587">
    <property type="entry name" value="YqeC"/>
</dbReference>
<comment type="caution">
    <text evidence="1">The sequence shown here is derived from an EMBL/GenBank/DDBJ whole genome shotgun (WGS) entry which is preliminary data.</text>
</comment>